<keyword evidence="1" id="KW-0812">Transmembrane</keyword>
<dbReference type="AlphaFoldDB" id="A0A1G4E6J5"/>
<dbReference type="VEuPathDB" id="PlasmoDB:PVPAM_110061700"/>
<dbReference type="VEuPathDB" id="PlasmoDB:PVW1_050042000"/>
<dbReference type="Proteomes" id="UP000305196">
    <property type="component" value="Unassembled WGS sequence"/>
</dbReference>
<dbReference type="EMBL" id="FLYI01000244">
    <property type="protein sequence ID" value="SCA81979.1"/>
    <property type="molecule type" value="Genomic_DNA"/>
</dbReference>
<feature type="transmembrane region" description="Helical" evidence="1">
    <location>
        <begin position="221"/>
        <end position="241"/>
    </location>
</feature>
<proteinExistence type="predicted"/>
<gene>
    <name evidence="2" type="ORF">PVC01_000077900</name>
</gene>
<keyword evidence="1" id="KW-1133">Transmembrane helix</keyword>
<reference evidence="2 3" key="1">
    <citation type="submission" date="2016-07" db="EMBL/GenBank/DDBJ databases">
        <authorList>
            <consortium name="Pathogen Informatics"/>
        </authorList>
    </citation>
    <scope>NUCLEOTIDE SEQUENCE [LARGE SCALE GENOMIC DNA]</scope>
</reference>
<evidence type="ECO:0000256" key="1">
    <source>
        <dbReference type="SAM" id="Phobius"/>
    </source>
</evidence>
<dbReference type="VEuPathDB" id="PlasmoDB:PVP01_0001710"/>
<evidence type="ECO:0000313" key="3">
    <source>
        <dbReference type="Proteomes" id="UP000305196"/>
    </source>
</evidence>
<dbReference type="VEuPathDB" id="PlasmoDB:PVX_167265"/>
<sequence>MRKNIYNFAAKIEDYQKILDSHKAEVSPDDIPLSCSIEINKLKKHTDNFTDEICKKATYYLGEIEIKKNEPQYIEDGCKYFCYWLQVEVLKEETLGSKILKLYQDLLNEYESATSNEELLKYLYIISEHNLQNFRDMVDMYKNFYDFKKNKEESGKDKCFYAQECVNLYEKNIKVCKECSDYDFCYELDNFRDLYNKHMEKNVQCSGLQKILPSYRKYDPVVITSIPCVIILFSPLGSCFLNRVKTKKSISNNIDHETQYLSHLSKGAFKNENR</sequence>
<protein>
    <submittedName>
        <fullName evidence="2">VIR protein</fullName>
    </submittedName>
</protein>
<keyword evidence="1" id="KW-0472">Membrane</keyword>
<organism evidence="2 3">
    <name type="scientific">Plasmodium vivax</name>
    <name type="common">malaria parasite P. vivax</name>
    <dbReference type="NCBI Taxonomy" id="5855"/>
    <lineage>
        <taxon>Eukaryota</taxon>
        <taxon>Sar</taxon>
        <taxon>Alveolata</taxon>
        <taxon>Apicomplexa</taxon>
        <taxon>Aconoidasida</taxon>
        <taxon>Haemosporida</taxon>
        <taxon>Plasmodiidae</taxon>
        <taxon>Plasmodium</taxon>
        <taxon>Plasmodium (Plasmodium)</taxon>
    </lineage>
</organism>
<accession>A0A1G4E6J5</accession>
<name>A0A1G4E6J5_PLAVI</name>
<evidence type="ECO:0000313" key="2">
    <source>
        <dbReference type="EMBL" id="SCA81979.1"/>
    </source>
</evidence>